<evidence type="ECO:0000313" key="1">
    <source>
        <dbReference type="EMBL" id="ELZ38656.1"/>
    </source>
</evidence>
<sequence length="121" mass="13749">MLAFREALTEGIKLGKEHYPNAEGIPDTMLVDANTRLYKEPTVDQLKPQSTKESTENWRDVVAQQLDADGGLGALSASAENIGPSEAPEYLKHEIELNIERRLGRRRRRSNQEVMQRKLDF</sequence>
<protein>
    <submittedName>
        <fullName evidence="1">Uncharacterized protein</fullName>
    </submittedName>
</protein>
<name>M0DT23_9EURY</name>
<comment type="caution">
    <text evidence="1">The sequence shown here is derived from an EMBL/GenBank/DDBJ whole genome shotgun (WGS) entry which is preliminary data.</text>
</comment>
<reference evidence="1 2" key="1">
    <citation type="journal article" date="2014" name="PLoS Genet.">
        <title>Phylogenetically driven sequencing of extremely halophilic archaea reveals strategies for static and dynamic osmo-response.</title>
        <authorList>
            <person name="Becker E.A."/>
            <person name="Seitzer P.M."/>
            <person name="Tritt A."/>
            <person name="Larsen D."/>
            <person name="Krusor M."/>
            <person name="Yao A.I."/>
            <person name="Wu D."/>
            <person name="Madern D."/>
            <person name="Eisen J.A."/>
            <person name="Darling A.E."/>
            <person name="Facciotti M.T."/>
        </authorList>
    </citation>
    <scope>NUCLEOTIDE SEQUENCE [LARGE SCALE GENOMIC DNA]</scope>
    <source>
        <strain evidence="1 2">DSM 14210</strain>
    </source>
</reference>
<accession>M0DT23</accession>
<keyword evidence="2" id="KW-1185">Reference proteome</keyword>
<dbReference type="Proteomes" id="UP000011523">
    <property type="component" value="Unassembled WGS sequence"/>
</dbReference>
<dbReference type="AlphaFoldDB" id="M0DT23"/>
<proteinExistence type="predicted"/>
<evidence type="ECO:0000313" key="2">
    <source>
        <dbReference type="Proteomes" id="UP000011523"/>
    </source>
</evidence>
<gene>
    <name evidence="1" type="ORF">C472_06749</name>
</gene>
<dbReference type="EMBL" id="AOJD01000037">
    <property type="protein sequence ID" value="ELZ38656.1"/>
    <property type="molecule type" value="Genomic_DNA"/>
</dbReference>
<organism evidence="1 2">
    <name type="scientific">Halorubrum tebenquichense DSM 14210</name>
    <dbReference type="NCBI Taxonomy" id="1227485"/>
    <lineage>
        <taxon>Archaea</taxon>
        <taxon>Methanobacteriati</taxon>
        <taxon>Methanobacteriota</taxon>
        <taxon>Stenosarchaea group</taxon>
        <taxon>Halobacteria</taxon>
        <taxon>Halobacteriales</taxon>
        <taxon>Haloferacaceae</taxon>
        <taxon>Halorubrum</taxon>
    </lineage>
</organism>